<evidence type="ECO:0000259" key="2">
    <source>
        <dbReference type="Pfam" id="PF01243"/>
    </source>
</evidence>
<dbReference type="GO" id="GO:0005829">
    <property type="term" value="C:cytosol"/>
    <property type="evidence" value="ECO:0007669"/>
    <property type="project" value="TreeGrafter"/>
</dbReference>
<dbReference type="Proteomes" id="UP001206128">
    <property type="component" value="Unassembled WGS sequence"/>
</dbReference>
<comment type="caution">
    <text evidence="3">The sequence shown here is derived from an EMBL/GenBank/DDBJ whole genome shotgun (WGS) entry which is preliminary data.</text>
</comment>
<dbReference type="GO" id="GO:0070967">
    <property type="term" value="F:coenzyme F420 binding"/>
    <property type="evidence" value="ECO:0007669"/>
    <property type="project" value="TreeGrafter"/>
</dbReference>
<dbReference type="Pfam" id="PF01243">
    <property type="entry name" value="PNPOx_N"/>
    <property type="match status" value="1"/>
</dbReference>
<evidence type="ECO:0000313" key="3">
    <source>
        <dbReference type="EMBL" id="MCP2166641.1"/>
    </source>
</evidence>
<keyword evidence="1" id="KW-0560">Oxidoreductase</keyword>
<dbReference type="PANTHER" id="PTHR35176">
    <property type="entry name" value="HEME OXYGENASE HI_0854-RELATED"/>
    <property type="match status" value="1"/>
</dbReference>
<evidence type="ECO:0000313" key="4">
    <source>
        <dbReference type="Proteomes" id="UP001206128"/>
    </source>
</evidence>
<protein>
    <submittedName>
        <fullName evidence="3">Pyridoxamine 5'-phosphate oxidase</fullName>
    </submittedName>
</protein>
<dbReference type="InterPro" id="IPR011576">
    <property type="entry name" value="Pyridox_Oxase_N"/>
</dbReference>
<dbReference type="Gene3D" id="2.30.110.10">
    <property type="entry name" value="Electron Transport, Fmn-binding Protein, Chain A"/>
    <property type="match status" value="1"/>
</dbReference>
<reference evidence="3" key="1">
    <citation type="submission" date="2022-06" db="EMBL/GenBank/DDBJ databases">
        <title>Genomic Encyclopedia of Archaeal and Bacterial Type Strains, Phase II (KMG-II): from individual species to whole genera.</title>
        <authorList>
            <person name="Goeker M."/>
        </authorList>
    </citation>
    <scope>NUCLEOTIDE SEQUENCE</scope>
    <source>
        <strain evidence="3">DSM 43935</strain>
    </source>
</reference>
<dbReference type="InterPro" id="IPR052019">
    <property type="entry name" value="F420H2_bilvrd_red/Heme_oxyg"/>
</dbReference>
<proteinExistence type="predicted"/>
<gene>
    <name evidence="3" type="ORF">LX83_003509</name>
</gene>
<dbReference type="GO" id="GO:0016627">
    <property type="term" value="F:oxidoreductase activity, acting on the CH-CH group of donors"/>
    <property type="evidence" value="ECO:0007669"/>
    <property type="project" value="TreeGrafter"/>
</dbReference>
<keyword evidence="4" id="KW-1185">Reference proteome</keyword>
<dbReference type="AlphaFoldDB" id="A0AAE3KFS0"/>
<dbReference type="InterPro" id="IPR012349">
    <property type="entry name" value="Split_barrel_FMN-bd"/>
</dbReference>
<accession>A0AAE3KFS0</accession>
<dbReference type="SUPFAM" id="SSF50475">
    <property type="entry name" value="FMN-binding split barrel"/>
    <property type="match status" value="1"/>
</dbReference>
<dbReference type="EMBL" id="JAMTCK010000007">
    <property type="protein sequence ID" value="MCP2166641.1"/>
    <property type="molecule type" value="Genomic_DNA"/>
</dbReference>
<evidence type="ECO:0000256" key="1">
    <source>
        <dbReference type="ARBA" id="ARBA00023002"/>
    </source>
</evidence>
<sequence length="151" mass="16502">MARKMTVAEREAFLAQPRVGVLSVQAEVGRAPLSVPIWYDYQPGGDLTVLTSPQLRKARLIAEAGRFSLCVQDEGAPYRYVTVEGPVVATRPVTEDQRRAFAERYLGPDLAAAYVAATHEGQAGNVAITLRPERWNTADFSDLAEQLDPSA</sequence>
<dbReference type="PANTHER" id="PTHR35176:SF6">
    <property type="entry name" value="HEME OXYGENASE HI_0854-RELATED"/>
    <property type="match status" value="1"/>
</dbReference>
<feature type="domain" description="Pyridoxamine 5'-phosphate oxidase N-terminal" evidence="2">
    <location>
        <begin position="9"/>
        <end position="137"/>
    </location>
</feature>
<organism evidence="3 4">
    <name type="scientific">Goodfellowiella coeruleoviolacea</name>
    <dbReference type="NCBI Taxonomy" id="334858"/>
    <lineage>
        <taxon>Bacteria</taxon>
        <taxon>Bacillati</taxon>
        <taxon>Actinomycetota</taxon>
        <taxon>Actinomycetes</taxon>
        <taxon>Pseudonocardiales</taxon>
        <taxon>Pseudonocardiaceae</taxon>
        <taxon>Goodfellowiella</taxon>
    </lineage>
</organism>
<name>A0AAE3KFS0_9PSEU</name>